<name>A0A6F8YEE9_9ACTN</name>
<feature type="compositionally biased region" description="Polar residues" evidence="1">
    <location>
        <begin position="107"/>
        <end position="117"/>
    </location>
</feature>
<organism evidence="2 3">
    <name type="scientific">Phytohabitans suffuscus</name>
    <dbReference type="NCBI Taxonomy" id="624315"/>
    <lineage>
        <taxon>Bacteria</taxon>
        <taxon>Bacillati</taxon>
        <taxon>Actinomycetota</taxon>
        <taxon>Actinomycetes</taxon>
        <taxon>Micromonosporales</taxon>
        <taxon>Micromonosporaceae</taxon>
    </lineage>
</organism>
<evidence type="ECO:0000313" key="3">
    <source>
        <dbReference type="Proteomes" id="UP000503011"/>
    </source>
</evidence>
<dbReference type="KEGG" id="psuu:Psuf_017160"/>
<dbReference type="EMBL" id="AP022871">
    <property type="protein sequence ID" value="BCB84403.1"/>
    <property type="molecule type" value="Genomic_DNA"/>
</dbReference>
<accession>A0A6F8YEE9</accession>
<gene>
    <name evidence="2" type="ORF">Psuf_017160</name>
</gene>
<dbReference type="AlphaFoldDB" id="A0A6F8YEE9"/>
<reference evidence="2 3" key="2">
    <citation type="submission" date="2020-03" db="EMBL/GenBank/DDBJ databases">
        <authorList>
            <person name="Ichikawa N."/>
            <person name="Kimura A."/>
            <person name="Kitahashi Y."/>
            <person name="Uohara A."/>
        </authorList>
    </citation>
    <scope>NUCLEOTIDE SEQUENCE [LARGE SCALE GENOMIC DNA]</scope>
    <source>
        <strain evidence="2 3">NBRC 105367</strain>
    </source>
</reference>
<protein>
    <submittedName>
        <fullName evidence="2">Uncharacterized protein</fullName>
    </submittedName>
</protein>
<dbReference type="Proteomes" id="UP000503011">
    <property type="component" value="Chromosome"/>
</dbReference>
<keyword evidence="3" id="KW-1185">Reference proteome</keyword>
<evidence type="ECO:0000313" key="2">
    <source>
        <dbReference type="EMBL" id="BCB84403.1"/>
    </source>
</evidence>
<feature type="compositionally biased region" description="Basic and acidic residues" evidence="1">
    <location>
        <begin position="79"/>
        <end position="96"/>
    </location>
</feature>
<proteinExistence type="predicted"/>
<sequence length="117" mass="12302">MTALAVDPQHGPVDLVRRVRLVAPVAHHAADVDLLGVARADRHVARTRLDDNLFDRHFLGVAVVQAGAGDIVAADQAGDGDHADRREQLPGIHDVHATGGGPRDTSGVVTETTLRTG</sequence>
<feature type="region of interest" description="Disordered" evidence="1">
    <location>
        <begin position="75"/>
        <end position="117"/>
    </location>
</feature>
<reference evidence="2 3" key="1">
    <citation type="submission" date="2020-03" db="EMBL/GenBank/DDBJ databases">
        <title>Whole genome shotgun sequence of Phytohabitans suffuscus NBRC 105367.</title>
        <authorList>
            <person name="Komaki H."/>
            <person name="Tamura T."/>
        </authorList>
    </citation>
    <scope>NUCLEOTIDE SEQUENCE [LARGE SCALE GENOMIC DNA]</scope>
    <source>
        <strain evidence="2 3">NBRC 105367</strain>
    </source>
</reference>
<evidence type="ECO:0000256" key="1">
    <source>
        <dbReference type="SAM" id="MobiDB-lite"/>
    </source>
</evidence>